<dbReference type="InterPro" id="IPR011335">
    <property type="entry name" value="Restrct_endonuc-II-like"/>
</dbReference>
<name>A0A6L9L3Z7_9BACT</name>
<dbReference type="GO" id="GO:0004518">
    <property type="term" value="F:nuclease activity"/>
    <property type="evidence" value="ECO:0007669"/>
    <property type="project" value="UniProtKB-KW"/>
</dbReference>
<dbReference type="SMART" id="SM00990">
    <property type="entry name" value="VRR_NUC"/>
    <property type="match status" value="1"/>
</dbReference>
<dbReference type="Pfam" id="PF08774">
    <property type="entry name" value="VRR_NUC"/>
    <property type="match status" value="1"/>
</dbReference>
<dbReference type="GO" id="GO:0016788">
    <property type="term" value="F:hydrolase activity, acting on ester bonds"/>
    <property type="evidence" value="ECO:0007669"/>
    <property type="project" value="InterPro"/>
</dbReference>
<dbReference type="GO" id="GO:0003676">
    <property type="term" value="F:nucleic acid binding"/>
    <property type="evidence" value="ECO:0007669"/>
    <property type="project" value="InterPro"/>
</dbReference>
<evidence type="ECO:0000256" key="2">
    <source>
        <dbReference type="ARBA" id="ARBA00022722"/>
    </source>
</evidence>
<sequence>MADQQKAIKYANVPRFALVKSRYTDKSANDLTTAVVDYLNLSGFFATRLASTGTFRADLQKYVPSRQRSGLPDVMAVVDGRSVFIEVKVGKDRLSEEQREAINDLENAGASVFVAGDFQGFYDWFQKEFQTAPFA</sequence>
<feature type="domain" description="VRR-NUC" evidence="4">
    <location>
        <begin position="40"/>
        <end position="119"/>
    </location>
</feature>
<dbReference type="InterPro" id="IPR014883">
    <property type="entry name" value="VRR_NUC"/>
</dbReference>
<reference evidence="5 6" key="1">
    <citation type="submission" date="2020-02" db="EMBL/GenBank/DDBJ databases">
        <title>Draft genome sequence of two Spirosoma agri KCTC 52727 and Spirosoma terrae KCTC 52035.</title>
        <authorList>
            <person name="Rojas J."/>
            <person name="Ambika Manirajan B."/>
            <person name="Suarez C."/>
            <person name="Ratering S."/>
            <person name="Schnell S."/>
        </authorList>
    </citation>
    <scope>NUCLEOTIDE SEQUENCE [LARGE SCALE GENOMIC DNA]</scope>
    <source>
        <strain evidence="5 6">KCTC 52035</strain>
    </source>
</reference>
<dbReference type="Proteomes" id="UP000474175">
    <property type="component" value="Unassembled WGS sequence"/>
</dbReference>
<evidence type="ECO:0000313" key="5">
    <source>
        <dbReference type="EMBL" id="NDU95246.1"/>
    </source>
</evidence>
<dbReference type="RefSeq" id="WP_163946801.1">
    <property type="nucleotide sequence ID" value="NZ_JAAFZH010000003.1"/>
</dbReference>
<dbReference type="EMBL" id="JAAFZH010000003">
    <property type="protein sequence ID" value="NDU95246.1"/>
    <property type="molecule type" value="Genomic_DNA"/>
</dbReference>
<evidence type="ECO:0000256" key="3">
    <source>
        <dbReference type="ARBA" id="ARBA00022801"/>
    </source>
</evidence>
<gene>
    <name evidence="5" type="ORF">GK108_10220</name>
</gene>
<evidence type="ECO:0000259" key="4">
    <source>
        <dbReference type="SMART" id="SM00990"/>
    </source>
</evidence>
<dbReference type="SUPFAM" id="SSF52980">
    <property type="entry name" value="Restriction endonuclease-like"/>
    <property type="match status" value="1"/>
</dbReference>
<accession>A0A6L9L3Z7</accession>
<comment type="caution">
    <text evidence="5">The sequence shown here is derived from an EMBL/GenBank/DDBJ whole genome shotgun (WGS) entry which is preliminary data.</text>
</comment>
<keyword evidence="2" id="KW-0540">Nuclease</keyword>
<evidence type="ECO:0000256" key="1">
    <source>
        <dbReference type="ARBA" id="ARBA00001946"/>
    </source>
</evidence>
<dbReference type="InterPro" id="IPR011856">
    <property type="entry name" value="tRNA_endonuc-like_dom_sf"/>
</dbReference>
<proteinExistence type="predicted"/>
<organism evidence="5 6">
    <name type="scientific">Spirosoma terrae</name>
    <dbReference type="NCBI Taxonomy" id="1968276"/>
    <lineage>
        <taxon>Bacteria</taxon>
        <taxon>Pseudomonadati</taxon>
        <taxon>Bacteroidota</taxon>
        <taxon>Cytophagia</taxon>
        <taxon>Cytophagales</taxon>
        <taxon>Cytophagaceae</taxon>
        <taxon>Spirosoma</taxon>
    </lineage>
</organism>
<evidence type="ECO:0000313" key="6">
    <source>
        <dbReference type="Proteomes" id="UP000474175"/>
    </source>
</evidence>
<dbReference type="AlphaFoldDB" id="A0A6L9L3Z7"/>
<protein>
    <submittedName>
        <fullName evidence="5">VRR-NUC domain-containing protein</fullName>
    </submittedName>
</protein>
<keyword evidence="6" id="KW-1185">Reference proteome</keyword>
<keyword evidence="3" id="KW-0378">Hydrolase</keyword>
<comment type="cofactor">
    <cofactor evidence="1">
        <name>Mg(2+)</name>
        <dbReference type="ChEBI" id="CHEBI:18420"/>
    </cofactor>
</comment>
<dbReference type="Gene3D" id="3.40.1350.10">
    <property type="match status" value="1"/>
</dbReference>